<organism evidence="2 3">
    <name type="scientific">Salix koriyanagi</name>
    <dbReference type="NCBI Taxonomy" id="2511006"/>
    <lineage>
        <taxon>Eukaryota</taxon>
        <taxon>Viridiplantae</taxon>
        <taxon>Streptophyta</taxon>
        <taxon>Embryophyta</taxon>
        <taxon>Tracheophyta</taxon>
        <taxon>Spermatophyta</taxon>
        <taxon>Magnoliopsida</taxon>
        <taxon>eudicotyledons</taxon>
        <taxon>Gunneridae</taxon>
        <taxon>Pentapetalae</taxon>
        <taxon>rosids</taxon>
        <taxon>fabids</taxon>
        <taxon>Malpighiales</taxon>
        <taxon>Salicaceae</taxon>
        <taxon>Saliceae</taxon>
        <taxon>Salix</taxon>
    </lineage>
</organism>
<comment type="caution">
    <text evidence="2">The sequence shown here is derived from an EMBL/GenBank/DDBJ whole genome shotgun (WGS) entry which is preliminary data.</text>
</comment>
<evidence type="ECO:0000256" key="1">
    <source>
        <dbReference type="SAM" id="MobiDB-lite"/>
    </source>
</evidence>
<evidence type="ECO:0000313" key="2">
    <source>
        <dbReference type="EMBL" id="KAJ6695036.1"/>
    </source>
</evidence>
<dbReference type="Proteomes" id="UP001151752">
    <property type="component" value="Chromosome 3"/>
</dbReference>
<sequence>MGRRLSEDSHLTGNGGMETRGYIGRERGNEGGHFGGDSRNPTLLLFRCIGSCFCRKAWQLKKMAARLSNGDNKGASKGGAAHELWCQGHCQNALKIRVVTFSQGKARFLSAQPAIISSTISVSKPAIKFIAMLDFTDGKATLLRPT</sequence>
<accession>A0A9Q0PV82</accession>
<protein>
    <submittedName>
        <fullName evidence="2">Uncharacterized protein</fullName>
    </submittedName>
</protein>
<name>A0A9Q0PV82_9ROSI</name>
<dbReference type="AlphaFoldDB" id="A0A9Q0PV82"/>
<reference evidence="2" key="1">
    <citation type="submission" date="2022-11" db="EMBL/GenBank/DDBJ databases">
        <authorList>
            <person name="Hyden B.L."/>
            <person name="Feng K."/>
            <person name="Yates T."/>
            <person name="Jawdy S."/>
            <person name="Smart L.B."/>
            <person name="Muchero W."/>
        </authorList>
    </citation>
    <scope>NUCLEOTIDE SEQUENCE</scope>
    <source>
        <tissue evidence="2">Shoot tip</tissue>
    </source>
</reference>
<feature type="compositionally biased region" description="Basic and acidic residues" evidence="1">
    <location>
        <begin position="1"/>
        <end position="10"/>
    </location>
</feature>
<reference evidence="2" key="2">
    <citation type="journal article" date="2023" name="Int. J. Mol. Sci.">
        <title>De Novo Assembly and Annotation of 11 Diverse Shrub Willow (Salix) Genomes Reveals Novel Gene Organization in Sex-Linked Regions.</title>
        <authorList>
            <person name="Hyden B."/>
            <person name="Feng K."/>
            <person name="Yates T.B."/>
            <person name="Jawdy S."/>
            <person name="Cereghino C."/>
            <person name="Smart L.B."/>
            <person name="Muchero W."/>
        </authorList>
    </citation>
    <scope>NUCLEOTIDE SEQUENCE</scope>
    <source>
        <tissue evidence="2">Shoot tip</tissue>
    </source>
</reference>
<feature type="region of interest" description="Disordered" evidence="1">
    <location>
        <begin position="1"/>
        <end position="34"/>
    </location>
</feature>
<proteinExistence type="predicted"/>
<gene>
    <name evidence="2" type="ORF">OIU74_014225</name>
</gene>
<keyword evidence="3" id="KW-1185">Reference proteome</keyword>
<dbReference type="EMBL" id="JAPFFM010000017">
    <property type="protein sequence ID" value="KAJ6695036.1"/>
    <property type="molecule type" value="Genomic_DNA"/>
</dbReference>
<evidence type="ECO:0000313" key="3">
    <source>
        <dbReference type="Proteomes" id="UP001151752"/>
    </source>
</evidence>